<dbReference type="Proteomes" id="UP000815325">
    <property type="component" value="Unassembled WGS sequence"/>
</dbReference>
<dbReference type="EMBL" id="MU069593">
    <property type="protein sequence ID" value="KAF5838053.1"/>
    <property type="molecule type" value="Genomic_DNA"/>
</dbReference>
<proteinExistence type="predicted"/>
<name>A0ABQ7GTW5_DUNSA</name>
<reference evidence="1" key="1">
    <citation type="submission" date="2017-08" db="EMBL/GenBank/DDBJ databases">
        <authorList>
            <person name="Polle J.E."/>
            <person name="Barry K."/>
            <person name="Cushman J."/>
            <person name="Schmutz J."/>
            <person name="Tran D."/>
            <person name="Hathwaick L.T."/>
            <person name="Yim W.C."/>
            <person name="Jenkins J."/>
            <person name="Mckie-Krisberg Z.M."/>
            <person name="Prochnik S."/>
            <person name="Lindquist E."/>
            <person name="Dockter R.B."/>
            <person name="Adam C."/>
            <person name="Molina H."/>
            <person name="Bunkerborg J."/>
            <person name="Jin E."/>
            <person name="Buchheim M."/>
            <person name="Magnuson J."/>
        </authorList>
    </citation>
    <scope>NUCLEOTIDE SEQUENCE</scope>
    <source>
        <strain evidence="1">CCAP 19/18</strain>
    </source>
</reference>
<accession>A0ABQ7GTW5</accession>
<organism evidence="1 2">
    <name type="scientific">Dunaliella salina</name>
    <name type="common">Green alga</name>
    <name type="synonym">Protococcus salinus</name>
    <dbReference type="NCBI Taxonomy" id="3046"/>
    <lineage>
        <taxon>Eukaryota</taxon>
        <taxon>Viridiplantae</taxon>
        <taxon>Chlorophyta</taxon>
        <taxon>core chlorophytes</taxon>
        <taxon>Chlorophyceae</taxon>
        <taxon>CS clade</taxon>
        <taxon>Chlamydomonadales</taxon>
        <taxon>Dunaliellaceae</taxon>
        <taxon>Dunaliella</taxon>
    </lineage>
</organism>
<protein>
    <recommendedName>
        <fullName evidence="3">Encoded protein</fullName>
    </recommendedName>
</protein>
<evidence type="ECO:0008006" key="3">
    <source>
        <dbReference type="Google" id="ProtNLM"/>
    </source>
</evidence>
<sequence length="66" mass="7456">MEVALKGVCGYLWQREIMKANLTRDCNHCPCQLQDTAHGTHLRNGLTITLCTSKVTIALVNSKIWR</sequence>
<evidence type="ECO:0000313" key="1">
    <source>
        <dbReference type="EMBL" id="KAF5838053.1"/>
    </source>
</evidence>
<keyword evidence="2" id="KW-1185">Reference proteome</keyword>
<evidence type="ECO:0000313" key="2">
    <source>
        <dbReference type="Proteomes" id="UP000815325"/>
    </source>
</evidence>
<comment type="caution">
    <text evidence="1">The sequence shown here is derived from an EMBL/GenBank/DDBJ whole genome shotgun (WGS) entry which is preliminary data.</text>
</comment>
<gene>
    <name evidence="1" type="ORF">DUNSADRAFT_3487</name>
</gene>